<proteinExistence type="predicted"/>
<organism evidence="1 2">
    <name type="scientific">Candidatus Magasanikbacteria bacterium RIFOXYC2_FULL_42_28</name>
    <dbReference type="NCBI Taxonomy" id="1798704"/>
    <lineage>
        <taxon>Bacteria</taxon>
        <taxon>Candidatus Magasanikiibacteriota</taxon>
    </lineage>
</organism>
<accession>A0A1F6NWM3</accession>
<protein>
    <submittedName>
        <fullName evidence="1">Uncharacterized protein</fullName>
    </submittedName>
</protein>
<evidence type="ECO:0000313" key="1">
    <source>
        <dbReference type="EMBL" id="OGH88281.1"/>
    </source>
</evidence>
<sequence>MLRMSNQHARVPESVVANKLGTLSIGSRLVSRGDKPSDRSSAYRKGALCAANRYDREIVRWGKD</sequence>
<name>A0A1F6NWM3_9BACT</name>
<evidence type="ECO:0000313" key="2">
    <source>
        <dbReference type="Proteomes" id="UP000177907"/>
    </source>
</evidence>
<dbReference type="Proteomes" id="UP000177907">
    <property type="component" value="Unassembled WGS sequence"/>
</dbReference>
<dbReference type="EMBL" id="MFQZ01000004">
    <property type="protein sequence ID" value="OGH88281.1"/>
    <property type="molecule type" value="Genomic_DNA"/>
</dbReference>
<gene>
    <name evidence="1" type="ORF">A3J93_02055</name>
</gene>
<reference evidence="1 2" key="1">
    <citation type="journal article" date="2016" name="Nat. Commun.">
        <title>Thousands of microbial genomes shed light on interconnected biogeochemical processes in an aquifer system.</title>
        <authorList>
            <person name="Anantharaman K."/>
            <person name="Brown C.T."/>
            <person name="Hug L.A."/>
            <person name="Sharon I."/>
            <person name="Castelle C.J."/>
            <person name="Probst A.J."/>
            <person name="Thomas B.C."/>
            <person name="Singh A."/>
            <person name="Wilkins M.J."/>
            <person name="Karaoz U."/>
            <person name="Brodie E.L."/>
            <person name="Williams K.H."/>
            <person name="Hubbard S.S."/>
            <person name="Banfield J.F."/>
        </authorList>
    </citation>
    <scope>NUCLEOTIDE SEQUENCE [LARGE SCALE GENOMIC DNA]</scope>
</reference>
<comment type="caution">
    <text evidence="1">The sequence shown here is derived from an EMBL/GenBank/DDBJ whole genome shotgun (WGS) entry which is preliminary data.</text>
</comment>
<dbReference type="AlphaFoldDB" id="A0A1F6NWM3"/>